<evidence type="ECO:0000256" key="9">
    <source>
        <dbReference type="PIRSR" id="PIRSR602401-1"/>
    </source>
</evidence>
<evidence type="ECO:0000256" key="1">
    <source>
        <dbReference type="ARBA" id="ARBA00004370"/>
    </source>
</evidence>
<dbReference type="Proteomes" id="UP000289738">
    <property type="component" value="Unassembled WGS sequence"/>
</dbReference>
<evidence type="ECO:0000313" key="10">
    <source>
        <dbReference type="EMBL" id="RYQ80764.1"/>
    </source>
</evidence>
<evidence type="ECO:0000256" key="5">
    <source>
        <dbReference type="ARBA" id="ARBA00023002"/>
    </source>
</evidence>
<evidence type="ECO:0000256" key="6">
    <source>
        <dbReference type="ARBA" id="ARBA00023004"/>
    </source>
</evidence>
<dbReference type="EMBL" id="SDMP01000021">
    <property type="protein sequence ID" value="RYQ80764.1"/>
    <property type="molecule type" value="Genomic_DNA"/>
</dbReference>
<organism evidence="10 11">
    <name type="scientific">Arachis hypogaea</name>
    <name type="common">Peanut</name>
    <dbReference type="NCBI Taxonomy" id="3818"/>
    <lineage>
        <taxon>Eukaryota</taxon>
        <taxon>Viridiplantae</taxon>
        <taxon>Streptophyta</taxon>
        <taxon>Embryophyta</taxon>
        <taxon>Tracheophyta</taxon>
        <taxon>Spermatophyta</taxon>
        <taxon>Magnoliopsida</taxon>
        <taxon>eudicotyledons</taxon>
        <taxon>Gunneridae</taxon>
        <taxon>Pentapetalae</taxon>
        <taxon>rosids</taxon>
        <taxon>fabids</taxon>
        <taxon>Fabales</taxon>
        <taxon>Fabaceae</taxon>
        <taxon>Papilionoideae</taxon>
        <taxon>50 kb inversion clade</taxon>
        <taxon>dalbergioids sensu lato</taxon>
        <taxon>Dalbergieae</taxon>
        <taxon>Pterocarpus clade</taxon>
        <taxon>Arachis</taxon>
    </lineage>
</organism>
<dbReference type="InterPro" id="IPR050651">
    <property type="entry name" value="Plant_Cytochrome_P450_Monoox"/>
</dbReference>
<evidence type="ECO:0000256" key="7">
    <source>
        <dbReference type="ARBA" id="ARBA00023033"/>
    </source>
</evidence>
<evidence type="ECO:0000256" key="8">
    <source>
        <dbReference type="ARBA" id="ARBA00023136"/>
    </source>
</evidence>
<name>A0A444WTM2_ARAHY</name>
<dbReference type="FunFam" id="1.10.630.10:FF:000023">
    <property type="entry name" value="Cytochrome P450 family protein"/>
    <property type="match status" value="1"/>
</dbReference>
<dbReference type="PANTHER" id="PTHR47947">
    <property type="entry name" value="CYTOCHROME P450 82C3-RELATED"/>
    <property type="match status" value="1"/>
</dbReference>
<keyword evidence="8" id="KW-0472">Membrane</keyword>
<evidence type="ECO:0000313" key="11">
    <source>
        <dbReference type="Proteomes" id="UP000289738"/>
    </source>
</evidence>
<dbReference type="PROSITE" id="PS00086">
    <property type="entry name" value="CYTOCHROME_P450"/>
    <property type="match status" value="1"/>
</dbReference>
<comment type="cofactor">
    <cofactor evidence="9">
        <name>heme</name>
        <dbReference type="ChEBI" id="CHEBI:30413"/>
    </cofactor>
</comment>
<accession>A0A444WTM2</accession>
<feature type="binding site" description="axial binding residue" evidence="9">
    <location>
        <position position="436"/>
    </location>
    <ligand>
        <name>heme</name>
        <dbReference type="ChEBI" id="CHEBI:30413"/>
    </ligand>
    <ligandPart>
        <name>Fe</name>
        <dbReference type="ChEBI" id="CHEBI:18248"/>
    </ligandPart>
</feature>
<comment type="subcellular location">
    <subcellularLocation>
        <location evidence="1">Membrane</location>
    </subcellularLocation>
</comment>
<dbReference type="GO" id="GO:0004497">
    <property type="term" value="F:monooxygenase activity"/>
    <property type="evidence" value="ECO:0007669"/>
    <property type="project" value="UniProtKB-KW"/>
</dbReference>
<keyword evidence="5" id="KW-0560">Oxidoreductase</keyword>
<dbReference type="InterPro" id="IPR036396">
    <property type="entry name" value="Cyt_P450_sf"/>
</dbReference>
<dbReference type="GO" id="GO:0016705">
    <property type="term" value="F:oxidoreductase activity, acting on paired donors, with incorporation or reduction of molecular oxygen"/>
    <property type="evidence" value="ECO:0007669"/>
    <property type="project" value="InterPro"/>
</dbReference>
<dbReference type="SUPFAM" id="SSF48264">
    <property type="entry name" value="Cytochrome P450"/>
    <property type="match status" value="2"/>
</dbReference>
<keyword evidence="6 9" id="KW-0408">Iron</keyword>
<dbReference type="InterPro" id="IPR017972">
    <property type="entry name" value="Cyt_P450_CS"/>
</dbReference>
<dbReference type="GO" id="GO:0005506">
    <property type="term" value="F:iron ion binding"/>
    <property type="evidence" value="ECO:0007669"/>
    <property type="project" value="InterPro"/>
</dbReference>
<dbReference type="Pfam" id="PF00067">
    <property type="entry name" value="p450"/>
    <property type="match status" value="3"/>
</dbReference>
<comment type="caution">
    <text evidence="10">The sequence shown here is derived from an EMBL/GenBank/DDBJ whole genome shotgun (WGS) entry which is preliminary data.</text>
</comment>
<keyword evidence="4 9" id="KW-0479">Metal-binding</keyword>
<keyword evidence="7" id="KW-0503">Monooxygenase</keyword>
<dbReference type="GO" id="GO:0016020">
    <property type="term" value="C:membrane"/>
    <property type="evidence" value="ECO:0007669"/>
    <property type="project" value="UniProtKB-SubCell"/>
</dbReference>
<keyword evidence="11" id="KW-1185">Reference proteome</keyword>
<evidence type="ECO:0008006" key="12">
    <source>
        <dbReference type="Google" id="ProtNLM"/>
    </source>
</evidence>
<dbReference type="PRINTS" id="PR00385">
    <property type="entry name" value="P450"/>
</dbReference>
<dbReference type="STRING" id="3818.A0A444WTM2"/>
<evidence type="ECO:0000256" key="2">
    <source>
        <dbReference type="ARBA" id="ARBA00010617"/>
    </source>
</evidence>
<evidence type="ECO:0000256" key="4">
    <source>
        <dbReference type="ARBA" id="ARBA00022723"/>
    </source>
</evidence>
<dbReference type="PRINTS" id="PR00463">
    <property type="entry name" value="EP450I"/>
</dbReference>
<dbReference type="PANTHER" id="PTHR47947:SF24">
    <property type="entry name" value="ISOFLAVONE 2'-HYDROXYLASE-LIKE"/>
    <property type="match status" value="1"/>
</dbReference>
<gene>
    <name evidence="10" type="ORF">Ahy_Scaffold1g106952</name>
</gene>
<keyword evidence="3 9" id="KW-0349">Heme</keyword>
<dbReference type="Gene3D" id="1.10.630.10">
    <property type="entry name" value="Cytochrome P450"/>
    <property type="match status" value="2"/>
</dbReference>
<comment type="similarity">
    <text evidence="2">Belongs to the cytochrome P450 family.</text>
</comment>
<dbReference type="InterPro" id="IPR001128">
    <property type="entry name" value="Cyt_P450"/>
</dbReference>
<reference evidence="10 11" key="1">
    <citation type="submission" date="2019-01" db="EMBL/GenBank/DDBJ databases">
        <title>Sequencing of cultivated peanut Arachis hypogaea provides insights into genome evolution and oil improvement.</title>
        <authorList>
            <person name="Chen X."/>
        </authorList>
    </citation>
    <scope>NUCLEOTIDE SEQUENCE [LARGE SCALE GENOMIC DNA]</scope>
    <source>
        <strain evidence="11">cv. Fuhuasheng</strain>
        <tissue evidence="10">Leaves</tissue>
    </source>
</reference>
<dbReference type="CDD" id="cd20653">
    <property type="entry name" value="CYP81"/>
    <property type="match status" value="1"/>
</dbReference>
<sequence length="845" mass="96844">MSIFLYLSLLTISFLLTLKLLFKSRALKNLPPGPPYLPLIGNLHQLKQPFHRAFYELSRKYGKVFSLWFGSRLVVVVSSQTAAQECFSKNDIVLANRPHFLTGKYIGYNNTTLVLSPYGDHWRNLRRIATLEVLSTHRINSFLEIRRDEIMRLVQKLAQECSNGFNKVELRSKLSEMTFNTIMRMVSGKRYYGEDCDVTDVEEARRFRAITKELVALGGANNPGDFISVLRWFDFDGLENKLKRISKRIDSFLQGLIDEHRNGKRNTNTMIDHLLTQQQSHPEYYTDQIIKGLIMVMLLAGTDTSSVTLEWAMSNLLNHPEILERARKEIDTKIGQDHLIDESDISKLNYLQNIVYETFRLHPAAPLLVPHLSSEDCTLEGYKVPQNTIVLVNAWAIHRDPKLWSDDSTQFKPERFEKEEGEANNLLTFGMGRRACPGANLAQRTVTLTLGLLIQCFQWKRITSQKIDMTEDKGLTMPKKIPLETMCRLCDEQFATIGNLHLLKPPVFRTFYALSQKYGPIFSTKHLTYNNTVVITSPYGDHWRNLRRICSLEILSTQRLNSFTGIRRDETARLVRSLSEGLCEGFTRVEVRSKLTELTFNTIMRMVSGKRYYGEECDGTSAEEAKKFRDVMDDMAKFGLSSNLGDFVPVVRLFDFSGDNRKLQIIGEKMDALFQGLIDEHRSKKESSNKSQPEYYTDQIIKGLIMTSAITIEWALSNLLNHPQVLEKANRLLEEDDLTKLTYLHNIISETLRLYPAAPMLLPHLSAQDCTLGGYHVPRNTLVFVNAWAIHRDPDLWAQSSTFMPQRIGEEEVDMTEGHGTLMSKAIPLEAQCKARPIITKIFSQ</sequence>
<dbReference type="InterPro" id="IPR002401">
    <property type="entry name" value="Cyt_P450_E_grp-I"/>
</dbReference>
<evidence type="ECO:0000256" key="3">
    <source>
        <dbReference type="ARBA" id="ARBA00022617"/>
    </source>
</evidence>
<dbReference type="AlphaFoldDB" id="A0A444WTM2"/>
<proteinExistence type="inferred from homology"/>
<protein>
    <recommendedName>
        <fullName evidence="12">Cytochrome P450</fullName>
    </recommendedName>
</protein>
<dbReference type="GO" id="GO:0020037">
    <property type="term" value="F:heme binding"/>
    <property type="evidence" value="ECO:0007669"/>
    <property type="project" value="InterPro"/>
</dbReference>